<comment type="caution">
    <text evidence="1">The sequence shown here is derived from an EMBL/GenBank/DDBJ whole genome shotgun (WGS) entry which is preliminary data.</text>
</comment>
<organism evidence="1 2">
    <name type="scientific">Roseiconus nitratireducens</name>
    <dbReference type="NCBI Taxonomy" id="2605748"/>
    <lineage>
        <taxon>Bacteria</taxon>
        <taxon>Pseudomonadati</taxon>
        <taxon>Planctomycetota</taxon>
        <taxon>Planctomycetia</taxon>
        <taxon>Pirellulales</taxon>
        <taxon>Pirellulaceae</taxon>
        <taxon>Roseiconus</taxon>
    </lineage>
</organism>
<sequence length="334" mass="37180">MDPLVLPEPTTMLRPRRKVTGMSAILLPLLSDDSVDWSGFDDHVARTFDCGLVPAINMDTGYGNLIDESIREQALRRTQGISGGRSYVAGAFVADQPNASLDCDGYRKQIAQIQSFDGTPILFQSYGLAHADDEAVVQNYRTITSDCDAFYAFELGTMFAPFGKIYSLDVYQQLMQIDACLGAKHSSLSRSLEWQRLLLRDQIRPEFKVLTGNDLAIDMIMYGSDYLLGLSTFAPDAFAARDAMWERGDPDFYPLNDLLQYLGCFAFRAPVPAYKHDAAMFLKLRGQIQTDRTFPGSPQRGDGDRDILELIAKDLETLLAKVPSSEPALAEFTH</sequence>
<keyword evidence="2" id="KW-1185">Reference proteome</keyword>
<dbReference type="InterPro" id="IPR009334">
    <property type="entry name" value="DUF993"/>
</dbReference>
<reference evidence="1 2" key="1">
    <citation type="submission" date="2019-08" db="EMBL/GenBank/DDBJ databases">
        <authorList>
            <person name="Dhanesh K."/>
            <person name="Kumar G."/>
            <person name="Sasikala C."/>
            <person name="Venkata Ramana C."/>
        </authorList>
    </citation>
    <scope>NUCLEOTIDE SEQUENCE [LARGE SCALE GENOMIC DNA]</scope>
    <source>
        <strain evidence="1 2">JC645</strain>
    </source>
</reference>
<dbReference type="InterPro" id="IPR013785">
    <property type="entry name" value="Aldolase_TIM"/>
</dbReference>
<protein>
    <submittedName>
        <fullName evidence="1">DUF993 family protein</fullName>
    </submittedName>
</protein>
<dbReference type="AlphaFoldDB" id="A0A5M6D1T6"/>
<dbReference type="EMBL" id="VWOX01000010">
    <property type="protein sequence ID" value="KAA5541477.1"/>
    <property type="molecule type" value="Genomic_DNA"/>
</dbReference>
<dbReference type="RefSeq" id="WP_150077863.1">
    <property type="nucleotide sequence ID" value="NZ_VWOX01000010.1"/>
</dbReference>
<dbReference type="Pfam" id="PF06187">
    <property type="entry name" value="DUF993"/>
    <property type="match status" value="1"/>
</dbReference>
<dbReference type="Gene3D" id="3.20.20.70">
    <property type="entry name" value="Aldolase class I"/>
    <property type="match status" value="1"/>
</dbReference>
<dbReference type="Proteomes" id="UP000324479">
    <property type="component" value="Unassembled WGS sequence"/>
</dbReference>
<evidence type="ECO:0000313" key="1">
    <source>
        <dbReference type="EMBL" id="KAA5541477.1"/>
    </source>
</evidence>
<name>A0A5M6D1T6_9BACT</name>
<accession>A0A5M6D1T6</accession>
<gene>
    <name evidence="1" type="ORF">FYK55_18110</name>
</gene>
<evidence type="ECO:0000313" key="2">
    <source>
        <dbReference type="Proteomes" id="UP000324479"/>
    </source>
</evidence>
<dbReference type="SUPFAM" id="SSF51569">
    <property type="entry name" value="Aldolase"/>
    <property type="match status" value="1"/>
</dbReference>
<proteinExistence type="predicted"/>